<dbReference type="Proteomes" id="UP000478417">
    <property type="component" value="Unassembled WGS sequence"/>
</dbReference>
<keyword evidence="4" id="KW-1185">Reference proteome</keyword>
<reference evidence="3 4" key="1">
    <citation type="submission" date="2020-02" db="EMBL/GenBank/DDBJ databases">
        <title>Albibacoteraceae fam. nov., the first described family within the subdivision 4 Verrucomicrobia.</title>
        <authorList>
            <person name="Xi F."/>
        </authorList>
    </citation>
    <scope>NUCLEOTIDE SEQUENCE [LARGE SCALE GENOMIC DNA]</scope>
    <source>
        <strain evidence="3 4">CK1056</strain>
    </source>
</reference>
<keyword evidence="1 2" id="KW-0378">Hydrolase</keyword>
<dbReference type="InterPro" id="IPR009097">
    <property type="entry name" value="Cyclic_Pdiesterase"/>
</dbReference>
<dbReference type="GO" id="GO:0008664">
    <property type="term" value="F:RNA 2',3'-cyclic 3'-phosphodiesterase activity"/>
    <property type="evidence" value="ECO:0007669"/>
    <property type="project" value="UniProtKB-EC"/>
</dbReference>
<dbReference type="Gene3D" id="3.90.1140.10">
    <property type="entry name" value="Cyclic phosphodiesterase"/>
    <property type="match status" value="1"/>
</dbReference>
<evidence type="ECO:0000256" key="2">
    <source>
        <dbReference type="HAMAP-Rule" id="MF_01940"/>
    </source>
</evidence>
<dbReference type="InterPro" id="IPR004175">
    <property type="entry name" value="RNA_CPDase"/>
</dbReference>
<feature type="active site" description="Proton donor" evidence="2">
    <location>
        <position position="50"/>
    </location>
</feature>
<dbReference type="EC" id="3.1.4.58" evidence="2"/>
<comment type="caution">
    <text evidence="3">The sequence shown here is derived from an EMBL/GenBank/DDBJ whole genome shotgun (WGS) entry which is preliminary data.</text>
</comment>
<gene>
    <name evidence="3" type="primary">thpR</name>
    <name evidence="3" type="ORF">G0Q06_04725</name>
</gene>
<evidence type="ECO:0000313" key="3">
    <source>
        <dbReference type="EMBL" id="NDV61747.1"/>
    </source>
</evidence>
<evidence type="ECO:0000313" key="4">
    <source>
        <dbReference type="Proteomes" id="UP000478417"/>
    </source>
</evidence>
<dbReference type="AlphaFoldDB" id="A0A6B2M122"/>
<comment type="similarity">
    <text evidence="2">Belongs to the 2H phosphoesterase superfamily. ThpR family.</text>
</comment>
<dbReference type="NCBIfam" id="TIGR02258">
    <property type="entry name" value="2_5_ligase"/>
    <property type="match status" value="1"/>
</dbReference>
<feature type="short sequence motif" description="HXTX 2" evidence="2">
    <location>
        <begin position="135"/>
        <end position="138"/>
    </location>
</feature>
<accession>A0A6B2M122</accession>
<sequence length="193" mass="22168">MTDSSEPIHTFRGKRLFLSIDLPDYVKDSLLAIQEETLKGFNWVPRERFHLTLKFIGDIPGQFQETIEAAIDPIQVRSFLLPIDGLGSFPPMGKAHAVWAGLATGHPHLFQLHKRIEDALFNIGIEPEKRIYHPHITVARVNHAADESVRQFLKRHQNFGAAPFKVDAFHLMQSQEIEGKRVYSIERTWELTH</sequence>
<comment type="catalytic activity">
    <reaction evidence="2">
        <text>a 3'-end 2',3'-cyclophospho-ribonucleotide-RNA + H2O = a 3'-end 2'-phospho-ribonucleotide-RNA + H(+)</text>
        <dbReference type="Rhea" id="RHEA:11828"/>
        <dbReference type="Rhea" id="RHEA-COMP:10464"/>
        <dbReference type="Rhea" id="RHEA-COMP:17353"/>
        <dbReference type="ChEBI" id="CHEBI:15377"/>
        <dbReference type="ChEBI" id="CHEBI:15378"/>
        <dbReference type="ChEBI" id="CHEBI:83064"/>
        <dbReference type="ChEBI" id="CHEBI:173113"/>
        <dbReference type="EC" id="3.1.4.58"/>
    </reaction>
</comment>
<dbReference type="Pfam" id="PF13563">
    <property type="entry name" value="2_5_RNA_ligase2"/>
    <property type="match status" value="1"/>
</dbReference>
<proteinExistence type="inferred from homology"/>
<dbReference type="HAMAP" id="MF_01940">
    <property type="entry name" value="RNA_CPDase"/>
    <property type="match status" value="1"/>
</dbReference>
<comment type="function">
    <text evidence="2">Hydrolyzes RNA 2',3'-cyclic phosphodiester to an RNA 2'-phosphomonoester.</text>
</comment>
<organism evidence="3 4">
    <name type="scientific">Oceanipulchritudo coccoides</name>
    <dbReference type="NCBI Taxonomy" id="2706888"/>
    <lineage>
        <taxon>Bacteria</taxon>
        <taxon>Pseudomonadati</taxon>
        <taxon>Verrucomicrobiota</taxon>
        <taxon>Opitutia</taxon>
        <taxon>Puniceicoccales</taxon>
        <taxon>Oceanipulchritudinaceae</taxon>
        <taxon>Oceanipulchritudo</taxon>
    </lineage>
</organism>
<protein>
    <recommendedName>
        <fullName evidence="2">RNA 2',3'-cyclic phosphodiesterase</fullName>
        <shortName evidence="2">RNA 2',3'-CPDase</shortName>
        <ecNumber evidence="2">3.1.4.58</ecNumber>
    </recommendedName>
</protein>
<dbReference type="RefSeq" id="WP_163962943.1">
    <property type="nucleotide sequence ID" value="NZ_JAAGNX010000001.1"/>
</dbReference>
<name>A0A6B2M122_9BACT</name>
<evidence type="ECO:0000256" key="1">
    <source>
        <dbReference type="ARBA" id="ARBA00022801"/>
    </source>
</evidence>
<dbReference type="PANTHER" id="PTHR35561:SF1">
    <property type="entry name" value="RNA 2',3'-CYCLIC PHOSPHODIESTERASE"/>
    <property type="match status" value="1"/>
</dbReference>
<feature type="short sequence motif" description="HXTX 1" evidence="2">
    <location>
        <begin position="50"/>
        <end position="53"/>
    </location>
</feature>
<dbReference type="SUPFAM" id="SSF55144">
    <property type="entry name" value="LigT-like"/>
    <property type="match status" value="1"/>
</dbReference>
<dbReference type="PANTHER" id="PTHR35561">
    <property type="entry name" value="RNA 2',3'-CYCLIC PHOSPHODIESTERASE"/>
    <property type="match status" value="1"/>
</dbReference>
<dbReference type="GO" id="GO:0004113">
    <property type="term" value="F:2',3'-cyclic-nucleotide 3'-phosphodiesterase activity"/>
    <property type="evidence" value="ECO:0007669"/>
    <property type="project" value="InterPro"/>
</dbReference>
<feature type="active site" description="Proton acceptor" evidence="2">
    <location>
        <position position="135"/>
    </location>
</feature>
<dbReference type="EMBL" id="JAAGNX010000001">
    <property type="protein sequence ID" value="NDV61747.1"/>
    <property type="molecule type" value="Genomic_DNA"/>
</dbReference>